<dbReference type="AlphaFoldDB" id="A0A0A5G731"/>
<dbReference type="Pfam" id="PF14179">
    <property type="entry name" value="YppG"/>
    <property type="match status" value="1"/>
</dbReference>
<dbReference type="EMBL" id="AVPF01000022">
    <property type="protein sequence ID" value="KGX87869.1"/>
    <property type="molecule type" value="Genomic_DNA"/>
</dbReference>
<comment type="caution">
    <text evidence="1">The sequence shown here is derived from an EMBL/GenBank/DDBJ whole genome shotgun (WGS) entry which is preliminary data.</text>
</comment>
<dbReference type="RefSeq" id="WP_027446708.1">
    <property type="nucleotide sequence ID" value="NZ_AULJ01000039.1"/>
</dbReference>
<dbReference type="Proteomes" id="UP000030403">
    <property type="component" value="Unassembled WGS sequence"/>
</dbReference>
<organism evidence="1 2">
    <name type="scientific">Pontibacillus marinus BH030004 = DSM 16465</name>
    <dbReference type="NCBI Taxonomy" id="1385511"/>
    <lineage>
        <taxon>Bacteria</taxon>
        <taxon>Bacillati</taxon>
        <taxon>Bacillota</taxon>
        <taxon>Bacilli</taxon>
        <taxon>Bacillales</taxon>
        <taxon>Bacillaceae</taxon>
        <taxon>Pontibacillus</taxon>
    </lineage>
</organism>
<reference evidence="1 2" key="1">
    <citation type="submission" date="2013-08" db="EMBL/GenBank/DDBJ databases">
        <authorList>
            <person name="Huang J."/>
            <person name="Wang G."/>
        </authorList>
    </citation>
    <scope>NUCLEOTIDE SEQUENCE [LARGE SCALE GENOMIC DNA]</scope>
    <source>
        <strain evidence="1 2">BH030004</strain>
    </source>
</reference>
<keyword evidence="2" id="KW-1185">Reference proteome</keyword>
<evidence type="ECO:0000313" key="1">
    <source>
        <dbReference type="EMBL" id="KGX87869.1"/>
    </source>
</evidence>
<evidence type="ECO:0008006" key="3">
    <source>
        <dbReference type="Google" id="ProtNLM"/>
    </source>
</evidence>
<dbReference type="STRING" id="1385511.GCA_000425225_03071"/>
<accession>A0A0A5G731</accession>
<dbReference type="OrthoDB" id="2456726at2"/>
<evidence type="ECO:0000313" key="2">
    <source>
        <dbReference type="Proteomes" id="UP000030403"/>
    </source>
</evidence>
<dbReference type="eggNOG" id="ENOG5033G5D">
    <property type="taxonomic scope" value="Bacteria"/>
</dbReference>
<dbReference type="InterPro" id="IPR025555">
    <property type="entry name" value="YppG"/>
</dbReference>
<proteinExistence type="predicted"/>
<name>A0A0A5G731_9BACI</name>
<sequence length="136" mass="15794">MDMYNQYPQPPFGPRPMQATYPNQNPFPGFQSVPNQMNMMQPQPAEQQDMKPPIFQSPYEQFAKPPQPNQWNPYYSLEQQFPQYGQMQGPKGFMHYFQDKNGQLDLDKMLSTMGQMANTANQFSPLVKSLGSLFTR</sequence>
<protein>
    <recommendedName>
        <fullName evidence="3">Spore coat protein</fullName>
    </recommendedName>
</protein>
<gene>
    <name evidence="1" type="ORF">N783_09155</name>
</gene>